<dbReference type="AlphaFoldDB" id="A0A834HA38"/>
<evidence type="ECO:0000313" key="2">
    <source>
        <dbReference type="Proteomes" id="UP000626092"/>
    </source>
</evidence>
<dbReference type="CDD" id="cd00303">
    <property type="entry name" value="retropepsin_like"/>
    <property type="match status" value="1"/>
</dbReference>
<dbReference type="PANTHER" id="PTHR35046:SF9">
    <property type="entry name" value="RNA-DIRECTED DNA POLYMERASE"/>
    <property type="match status" value="1"/>
</dbReference>
<evidence type="ECO:0008006" key="3">
    <source>
        <dbReference type="Google" id="ProtNLM"/>
    </source>
</evidence>
<sequence>MSADEVNGANPNKGDHSIDALWGAFEKQQQQSEMQQQQLTEIHNLLAGMNLNQPPIGSSENIVSRTMVDKLGLQRQKHPSPYSIGWIRDVGETKVTEQCIFPFLIGKDHKDEVVCDVVDMDACHMLLGRPWQYDLNTTHKGKDNTYTFYKNIVKVVLAPMRREGRVTASPTKADSFLIVPDIMKEAKETQLVYALVVKCEAKEETIVPDQLAREFGERCKHLCYVEDMQERRRYEYVCIKPFHEENGSGRVPMGGLLRASLKRHFLGEPINQKALETTGLPDRNRPPISCDVVNVVYGFAYDSVTDVYKVVRVVQHHDVAFMDSEVWVHSLKSNSWKEVRDFPNYHLIGQEPGLFGGLDCCEFVRVDIWVMEEFRVKESWKKLMSIEHSNDRRYADGVRLLAYSKSDGKVLFQYDSGRCKWYDIKRGIRGTLGYFEADVMCAWVALFDLRAVVGTGEEARDTSQIYEKD</sequence>
<organism evidence="1 2">
    <name type="scientific">Rhododendron simsii</name>
    <name type="common">Sims's rhododendron</name>
    <dbReference type="NCBI Taxonomy" id="118357"/>
    <lineage>
        <taxon>Eukaryota</taxon>
        <taxon>Viridiplantae</taxon>
        <taxon>Streptophyta</taxon>
        <taxon>Embryophyta</taxon>
        <taxon>Tracheophyta</taxon>
        <taxon>Spermatophyta</taxon>
        <taxon>Magnoliopsida</taxon>
        <taxon>eudicotyledons</taxon>
        <taxon>Gunneridae</taxon>
        <taxon>Pentapetalae</taxon>
        <taxon>asterids</taxon>
        <taxon>Ericales</taxon>
        <taxon>Ericaceae</taxon>
        <taxon>Ericoideae</taxon>
        <taxon>Rhodoreae</taxon>
        <taxon>Rhododendron</taxon>
    </lineage>
</organism>
<comment type="caution">
    <text evidence="1">The sequence shown here is derived from an EMBL/GenBank/DDBJ whole genome shotgun (WGS) entry which is preliminary data.</text>
</comment>
<protein>
    <recommendedName>
        <fullName evidence="3">F-box associated domain-containing protein</fullName>
    </recommendedName>
</protein>
<dbReference type="PANTHER" id="PTHR35046">
    <property type="entry name" value="ZINC KNUCKLE (CCHC-TYPE) FAMILY PROTEIN"/>
    <property type="match status" value="1"/>
</dbReference>
<name>A0A834HA38_RHOSS</name>
<gene>
    <name evidence="1" type="ORF">RHSIM_Rhsim02G0002900</name>
</gene>
<keyword evidence="2" id="KW-1185">Reference proteome</keyword>
<reference evidence="1" key="1">
    <citation type="submission" date="2019-11" db="EMBL/GenBank/DDBJ databases">
        <authorList>
            <person name="Liu Y."/>
            <person name="Hou J."/>
            <person name="Li T.-Q."/>
            <person name="Guan C.-H."/>
            <person name="Wu X."/>
            <person name="Wu H.-Z."/>
            <person name="Ling F."/>
            <person name="Zhang R."/>
            <person name="Shi X.-G."/>
            <person name="Ren J.-P."/>
            <person name="Chen E.-F."/>
            <person name="Sun J.-M."/>
        </authorList>
    </citation>
    <scope>NUCLEOTIDE SEQUENCE</scope>
    <source>
        <strain evidence="1">Adult_tree_wgs_1</strain>
        <tissue evidence="1">Leaves</tissue>
    </source>
</reference>
<dbReference type="OrthoDB" id="591557at2759"/>
<dbReference type="EMBL" id="WJXA01000002">
    <property type="protein sequence ID" value="KAF7150049.1"/>
    <property type="molecule type" value="Genomic_DNA"/>
</dbReference>
<dbReference type="Gene3D" id="2.40.70.10">
    <property type="entry name" value="Acid Proteases"/>
    <property type="match status" value="1"/>
</dbReference>
<evidence type="ECO:0000313" key="1">
    <source>
        <dbReference type="EMBL" id="KAF7150049.1"/>
    </source>
</evidence>
<proteinExistence type="predicted"/>
<dbReference type="InterPro" id="IPR021109">
    <property type="entry name" value="Peptidase_aspartic_dom_sf"/>
</dbReference>
<dbReference type="Proteomes" id="UP000626092">
    <property type="component" value="Unassembled WGS sequence"/>
</dbReference>
<accession>A0A834HA38</accession>